<evidence type="ECO:0000256" key="2">
    <source>
        <dbReference type="ARBA" id="ARBA00022679"/>
    </source>
</evidence>
<reference evidence="4 5" key="1">
    <citation type="journal article" date="2013" name="PLoS ONE">
        <title>Bacterial endosymbiosis in a chordate host: long-term co-evolution and conservation of secondary metabolism.</title>
        <authorList>
            <person name="Kwan J.C."/>
            <person name="Schmidt E.W."/>
        </authorList>
    </citation>
    <scope>NUCLEOTIDE SEQUENCE [LARGE SCALE GENOMIC DNA]</scope>
    <source>
        <strain evidence="5">faulkneri L5</strain>
    </source>
</reference>
<dbReference type="OrthoDB" id="9793723at2"/>
<keyword evidence="1 4" id="KW-0489">Methyltransferase</keyword>
<dbReference type="GO" id="GO:0032259">
    <property type="term" value="P:methylation"/>
    <property type="evidence" value="ECO:0007669"/>
    <property type="project" value="UniProtKB-KW"/>
</dbReference>
<keyword evidence="2 4" id="KW-0808">Transferase</keyword>
<dbReference type="SUPFAM" id="SSF53335">
    <property type="entry name" value="S-adenosyl-L-methionine-dependent methyltransferases"/>
    <property type="match status" value="1"/>
</dbReference>
<dbReference type="CDD" id="cd02440">
    <property type="entry name" value="AdoMet_MTases"/>
    <property type="match status" value="1"/>
</dbReference>
<dbReference type="eggNOG" id="COG2226">
    <property type="taxonomic scope" value="Bacteria"/>
</dbReference>
<dbReference type="InterPro" id="IPR050602">
    <property type="entry name" value="Malonyl-ACP_OMT"/>
</dbReference>
<feature type="domain" description="Methyltransferase type 11" evidence="3">
    <location>
        <begin position="53"/>
        <end position="142"/>
    </location>
</feature>
<dbReference type="PATRIC" id="fig|1401328.3.peg.220"/>
<dbReference type="InterPro" id="IPR013216">
    <property type="entry name" value="Methyltransf_11"/>
</dbReference>
<proteinExistence type="predicted"/>
<dbReference type="GO" id="GO:0008757">
    <property type="term" value="F:S-adenosylmethionine-dependent methyltransferase activity"/>
    <property type="evidence" value="ECO:0007669"/>
    <property type="project" value="InterPro"/>
</dbReference>
<dbReference type="PANTHER" id="PTHR13090:SF1">
    <property type="entry name" value="ARGININE-HYDROXYLASE NDUFAF5, MITOCHONDRIAL"/>
    <property type="match status" value="1"/>
</dbReference>
<evidence type="ECO:0000313" key="5">
    <source>
        <dbReference type="Proteomes" id="UP000018700"/>
    </source>
</evidence>
<dbReference type="RefSeq" id="WP_025300343.1">
    <property type="nucleotide sequence ID" value="NZ_CP006745.1"/>
</dbReference>
<organism evidence="4 5">
    <name type="scientific">Candidatus Endolissoclinum faulkneri L5</name>
    <dbReference type="NCBI Taxonomy" id="1401328"/>
    <lineage>
        <taxon>Bacteria</taxon>
        <taxon>Pseudomonadati</taxon>
        <taxon>Pseudomonadota</taxon>
        <taxon>Alphaproteobacteria</taxon>
        <taxon>Rhodospirillales</taxon>
        <taxon>Rhodospirillaceae</taxon>
        <taxon>Candidatus Endolissoclinum</taxon>
    </lineage>
</organism>
<evidence type="ECO:0000256" key="1">
    <source>
        <dbReference type="ARBA" id="ARBA00022603"/>
    </source>
</evidence>
<dbReference type="STRING" id="1401328.P856_229"/>
<dbReference type="EMBL" id="CP006745">
    <property type="protein sequence ID" value="AHC73460.1"/>
    <property type="molecule type" value="Genomic_DNA"/>
</dbReference>
<name>V9TVV1_9PROT</name>
<dbReference type="Gene3D" id="3.40.50.150">
    <property type="entry name" value="Vaccinia Virus protein VP39"/>
    <property type="match status" value="1"/>
</dbReference>
<evidence type="ECO:0000313" key="4">
    <source>
        <dbReference type="EMBL" id="AHC73460.1"/>
    </source>
</evidence>
<dbReference type="AlphaFoldDB" id="V9TVV1"/>
<accession>V9TVV1</accession>
<protein>
    <submittedName>
        <fullName evidence="4">Methyltransferase type 11</fullName>
    </submittedName>
</protein>
<dbReference type="KEGG" id="efk:P856_229"/>
<dbReference type="Pfam" id="PF08241">
    <property type="entry name" value="Methyltransf_11"/>
    <property type="match status" value="1"/>
</dbReference>
<evidence type="ECO:0000259" key="3">
    <source>
        <dbReference type="Pfam" id="PF08241"/>
    </source>
</evidence>
<sequence length="285" mass="31838">MSDVVNIFDRSLLRRRRERARKDYKKFAFLEKEIAGRLAVRLTDLRPRFPLSLEIGARSGGLGNRLRSSGKIDTLIQSDLSISWATERGSDGPALTLDEEFLPFANRSLDAVFSALSLHWVNDLPGVLSQIRQALKPDGLMLVAFLGGNTLAELHKSFVEAEAANASCFTQRISPFADLSDVSVLTQRAGFKLSVVDTDTITVTYNNALDLMYDLRGMGETNLTMKRQRIPLSRTLLNEVIKYYAKRFAGEDGKIQASFQILYITAWAPAKDQLKSILPQYTASK</sequence>
<dbReference type="InterPro" id="IPR029063">
    <property type="entry name" value="SAM-dependent_MTases_sf"/>
</dbReference>
<gene>
    <name evidence="4" type="ORF">P856_229</name>
</gene>
<dbReference type="PANTHER" id="PTHR13090">
    <property type="entry name" value="ARGININE-HYDROXYLASE NDUFAF5, MITOCHONDRIAL"/>
    <property type="match status" value="1"/>
</dbReference>
<dbReference type="HOGENOM" id="CLU_046586_0_3_5"/>
<dbReference type="Proteomes" id="UP000018700">
    <property type="component" value="Chromosome"/>
</dbReference>
<keyword evidence="5" id="KW-1185">Reference proteome</keyword>